<reference evidence="1" key="1">
    <citation type="submission" date="2019-04" db="EMBL/GenBank/DDBJ databases">
        <title>Microbes associate with the intestines of laboratory mice.</title>
        <authorList>
            <person name="Navarre W."/>
            <person name="Wong E."/>
            <person name="Huang K."/>
            <person name="Tropini C."/>
            <person name="Ng K."/>
            <person name="Yu B."/>
        </authorList>
    </citation>
    <scope>NUCLEOTIDE SEQUENCE</scope>
    <source>
        <strain evidence="1">NM09_H32</strain>
    </source>
</reference>
<dbReference type="Proteomes" id="UP000308836">
    <property type="component" value="Unassembled WGS sequence"/>
</dbReference>
<dbReference type="EMBL" id="SRYG01000014">
    <property type="protein sequence ID" value="TGY65650.1"/>
    <property type="molecule type" value="Genomic_DNA"/>
</dbReference>
<sequence length="769" mass="85582">MKKTHLYGTVAATMLLAPVTANVLAEENDSLSEATEAQGAEEFSDSVVLPPEYGEGNPADTGTGGGEGEANAIKGEGQPGEGDTDPGTLAAPDATNSGTEAGDEASKKEDNSSNGETGKSGIEDEAASNQKEVAKATVSNNLDSQTKEQPVVKAEDVVIPKEPTIDTAVTITHNGETISKKYLHTYFMDRYDSIVLRGDDGKEIVGKFNLGYIDWSDPIKYTNDSYGTFGKTIRLDLDGLVKQFNEKYGVDYELYFTERNHPIGYLDYDQSTNGWFLEDKGPVVPNVKSTISLSMVKKEVSETEKQPSVKEKDINFIKGEFLKENPTVSITVDGEKKVIQLTPEMLYIGPSKEINKSCTVKVNYDQVLKALNLNSDEYIRICEQESKSNPNASHWDWKYTYVNNFDSFYLEYKNGKWGIVNKANKNEYEILKKDVPGFVEAKKIIENLKVHIVDITTNKKIYEMNLLPNSYDYNYSFSQYYVNSLLEAAIRLDLDIFKSPYLNAYNQLMNKTYNLAGCESRSEWSTVVSFNKDGSWKFHTPTEVMIFVQQDDSAKPTYKIDYVKDGITLSGESTYNFEGEHFIAKEVAADSVKDPVISKLENKVVYDLHFENSKGDEVIHVGTYRVKLPVPQQLKGKKFALYHVSDLGTITQIPFQMISNDQIEFETSMFSLFVLGSVVDLGNQTQVPSYPNTTPADEANKPVVKPTVNKGNGTKAIPIKVESMNWIEEEADAKHSPNTGIAVHKTSSMFTGMLSLIGLGFLVGKKRKF</sequence>
<proteinExistence type="predicted"/>
<evidence type="ECO:0000313" key="2">
    <source>
        <dbReference type="Proteomes" id="UP000308836"/>
    </source>
</evidence>
<gene>
    <name evidence="1" type="ORF">E5336_07415</name>
</gene>
<keyword evidence="2" id="KW-1185">Reference proteome</keyword>
<protein>
    <submittedName>
        <fullName evidence="1">Uncharacterized protein</fullName>
    </submittedName>
</protein>
<name>A0AC61R6E9_9FIRM</name>
<comment type="caution">
    <text evidence="1">The sequence shown here is derived from an EMBL/GenBank/DDBJ whole genome shotgun (WGS) entry which is preliminary data.</text>
</comment>
<accession>A0AC61R6E9</accession>
<evidence type="ECO:0000313" key="1">
    <source>
        <dbReference type="EMBL" id="TGY65650.1"/>
    </source>
</evidence>
<organism evidence="1 2">
    <name type="scientific">Dubosiella muris</name>
    <dbReference type="NCBI Taxonomy" id="3038133"/>
    <lineage>
        <taxon>Bacteria</taxon>
        <taxon>Bacillati</taxon>
        <taxon>Bacillota</taxon>
        <taxon>Erysipelotrichia</taxon>
        <taxon>Erysipelotrichales</taxon>
        <taxon>Erysipelotrichaceae</taxon>
        <taxon>Dubosiella</taxon>
    </lineage>
</organism>